<dbReference type="GO" id="GO:0048471">
    <property type="term" value="C:perinuclear region of cytoplasm"/>
    <property type="evidence" value="ECO:0007669"/>
    <property type="project" value="TreeGrafter"/>
</dbReference>
<proteinExistence type="predicted"/>
<keyword evidence="3" id="KW-0677">Repeat</keyword>
<dbReference type="GO" id="GO:0006913">
    <property type="term" value="P:nucleocytoplasmic transport"/>
    <property type="evidence" value="ECO:0007669"/>
    <property type="project" value="TreeGrafter"/>
</dbReference>
<gene>
    <name evidence="4" type="ORF">HNR61_007125</name>
</gene>
<dbReference type="Gene3D" id="3.80.10.10">
    <property type="entry name" value="Ribonuclease Inhibitor"/>
    <property type="match status" value="2"/>
</dbReference>
<dbReference type="InterPro" id="IPR001611">
    <property type="entry name" value="Leu-rich_rpt"/>
</dbReference>
<dbReference type="InterPro" id="IPR032675">
    <property type="entry name" value="LRR_dom_sf"/>
</dbReference>
<evidence type="ECO:0000256" key="2">
    <source>
        <dbReference type="ARBA" id="ARBA00022614"/>
    </source>
</evidence>
<dbReference type="AlphaFoldDB" id="A0A7W3LWC4"/>
<dbReference type="GO" id="GO:0005096">
    <property type="term" value="F:GTPase activator activity"/>
    <property type="evidence" value="ECO:0007669"/>
    <property type="project" value="UniProtKB-KW"/>
</dbReference>
<comment type="caution">
    <text evidence="4">The sequence shown here is derived from an EMBL/GenBank/DDBJ whole genome shotgun (WGS) entry which is preliminary data.</text>
</comment>
<accession>A0A7W3LWC4</accession>
<dbReference type="PANTHER" id="PTHR24113">
    <property type="entry name" value="RAN GTPASE-ACTIVATING PROTEIN 1"/>
    <property type="match status" value="1"/>
</dbReference>
<dbReference type="InterPro" id="IPR027038">
    <property type="entry name" value="RanGap"/>
</dbReference>
<evidence type="ECO:0000313" key="5">
    <source>
        <dbReference type="Proteomes" id="UP000572680"/>
    </source>
</evidence>
<dbReference type="GO" id="GO:0031267">
    <property type="term" value="F:small GTPase binding"/>
    <property type="evidence" value="ECO:0007669"/>
    <property type="project" value="TreeGrafter"/>
</dbReference>
<dbReference type="Proteomes" id="UP000572680">
    <property type="component" value="Unassembled WGS sequence"/>
</dbReference>
<dbReference type="GO" id="GO:0005829">
    <property type="term" value="C:cytosol"/>
    <property type="evidence" value="ECO:0007669"/>
    <property type="project" value="TreeGrafter"/>
</dbReference>
<organism evidence="4 5">
    <name type="scientific">Actinomadura namibiensis</name>
    <dbReference type="NCBI Taxonomy" id="182080"/>
    <lineage>
        <taxon>Bacteria</taxon>
        <taxon>Bacillati</taxon>
        <taxon>Actinomycetota</taxon>
        <taxon>Actinomycetes</taxon>
        <taxon>Streptosporangiales</taxon>
        <taxon>Thermomonosporaceae</taxon>
        <taxon>Actinomadura</taxon>
    </lineage>
</organism>
<dbReference type="SMART" id="SM00368">
    <property type="entry name" value="LRR_RI"/>
    <property type="match status" value="3"/>
</dbReference>
<dbReference type="PANTHER" id="PTHR24113:SF12">
    <property type="entry name" value="RAN GTPASE-ACTIVATING PROTEIN 1"/>
    <property type="match status" value="1"/>
</dbReference>
<name>A0A7W3LWC4_ACTNM</name>
<sequence length="311" mass="34430">MDVAALEQRLRDHPGDLDSWSAYGDRLTERGDERGTLIRLERRRARAGAAERAALERECAALVEEHRQGWDTTLPPETTVLERRYGFPTKVAVEWSDDAPVRIEQALRAPFVTALRIAPPPQNAEELEWDWEDEVEIESTDPSPDIDTGALATLDLGRLTELDLSYLRIGALGAGALAVSTYLRLEASDVRSAAPGRIETLDLRYTRVGDDGLAALAESPSFGGVRRLRLQRNALTAKGVSALHRFGRLTELDLRYNKIGAEGVRALLEAPFVGSLTRLHLYRADVEDDGAALLARAPQLPPAMRSYWRSV</sequence>
<keyword evidence="5" id="KW-1185">Reference proteome</keyword>
<reference evidence="4 5" key="1">
    <citation type="submission" date="2020-08" db="EMBL/GenBank/DDBJ databases">
        <title>Genomic Encyclopedia of Type Strains, Phase IV (KMG-IV): sequencing the most valuable type-strain genomes for metagenomic binning, comparative biology and taxonomic classification.</title>
        <authorList>
            <person name="Goeker M."/>
        </authorList>
    </citation>
    <scope>NUCLEOTIDE SEQUENCE [LARGE SCALE GENOMIC DNA]</scope>
    <source>
        <strain evidence="4 5">DSM 44197</strain>
    </source>
</reference>
<protein>
    <submittedName>
        <fullName evidence="4">Uncharacterized protein (TIGR02996 family)</fullName>
    </submittedName>
</protein>
<evidence type="ECO:0000313" key="4">
    <source>
        <dbReference type="EMBL" id="MBA8955449.1"/>
    </source>
</evidence>
<keyword evidence="2" id="KW-0433">Leucine-rich repeat</keyword>
<dbReference type="EMBL" id="JACJIA010000012">
    <property type="protein sequence ID" value="MBA8955449.1"/>
    <property type="molecule type" value="Genomic_DNA"/>
</dbReference>
<evidence type="ECO:0000256" key="1">
    <source>
        <dbReference type="ARBA" id="ARBA00022468"/>
    </source>
</evidence>
<evidence type="ECO:0000256" key="3">
    <source>
        <dbReference type="ARBA" id="ARBA00022737"/>
    </source>
</evidence>
<dbReference type="SUPFAM" id="SSF52047">
    <property type="entry name" value="RNI-like"/>
    <property type="match status" value="1"/>
</dbReference>
<keyword evidence="1" id="KW-0343">GTPase activation</keyword>
<dbReference type="RefSeq" id="WP_182847460.1">
    <property type="nucleotide sequence ID" value="NZ_BAAALP010000028.1"/>
</dbReference>
<dbReference type="Pfam" id="PF13516">
    <property type="entry name" value="LRR_6"/>
    <property type="match status" value="2"/>
</dbReference>